<sequence>MSILNHFQKRYEIAKHEELSLQDFLELCKNDKSAYANAAERLLMAIGKPNLVDTTKNPQLSRIFSNRIISKYETFEDFHGMEDAIEQIVSYLKHSAQGLEERKQILYLLGPVGGGKSSLAEKLKILMQKIPIYVLSANGKQSPVNETPLCLFDINQDGQLLKKEYGIENRYLSSIMSPWAVKRLHEFSGDISKFKVVKTYPSILNQIAIAKTEPGDENNQDISSLVGKVDIRQLEYFSQNDPDSYSYSGALCKANQGLMEFVEMFKAPIKVLHPLLTATQEGNFNSTEGLSALPFDGIILAHSNESEWKNFRNNKKNEAFLDRIYIVKVPYCLRISEEAKIYQKLLNHSALSKAPCSPNTLDLLAQFSILSRLKQPKNSSLFSKMRVYNGETLKDTDPKAKSYQEYRYYAGIDEGMSGLSTRFAFKILSRVFNFDQSEVAANPVHLFYVIEQQVEREQFPQEQTEKYLEYLKGYLVPRYIEFIGKEIQTAYLESYSEYGQNIFDRYVIYADFWIQDQEYRDPETGQLFDRSSLNSELEKIEKPAGISNPKDFRNEIVNFVLRAKAHNNGLNPIWTSYEKLRTVIEKKMFSNTEELLPVISFNTKTSSEDQKKHDDFVARMMKKGYTEKQVRLLSEWYLRVRKSS</sequence>
<dbReference type="InterPro" id="IPR016230">
    <property type="entry name" value="PrkA/YeaG"/>
</dbReference>
<dbReference type="GO" id="GO:0004672">
    <property type="term" value="F:protein kinase activity"/>
    <property type="evidence" value="ECO:0007669"/>
    <property type="project" value="InterPro"/>
</dbReference>
<protein>
    <submittedName>
        <fullName evidence="2">PrkA serine protein kinase</fullName>
    </submittedName>
</protein>
<dbReference type="Pfam" id="PF08298">
    <property type="entry name" value="AAA_PrkA"/>
    <property type="match status" value="1"/>
</dbReference>
<dbReference type="Pfam" id="PF06798">
    <property type="entry name" value="PrkA"/>
    <property type="match status" value="1"/>
</dbReference>
<keyword evidence="2" id="KW-0808">Transferase</keyword>
<keyword evidence="2" id="KW-0418">Kinase</keyword>
<name>S3DH94_9GAMM</name>
<reference evidence="2 3" key="1">
    <citation type="journal article" date="2014" name="Environ. Microbiol.">
        <title>Genomic signatures of obligate host dependence in the luminous bacterial symbiont of a vertebrate.</title>
        <authorList>
            <person name="Hendry T.A."/>
            <person name="de Wet J.R."/>
            <person name="Dunlap P.V."/>
        </authorList>
    </citation>
    <scope>NUCLEOTIDE SEQUENCE [LARGE SCALE GENOMIC DNA]</scope>
    <source>
        <strain evidence="2 3">Akat1</strain>
    </source>
</reference>
<evidence type="ECO:0000313" key="3">
    <source>
        <dbReference type="Proteomes" id="UP000053688"/>
    </source>
</evidence>
<dbReference type="Gene3D" id="3.40.50.300">
    <property type="entry name" value="P-loop containing nucleotide triphosphate hydrolases"/>
    <property type="match status" value="1"/>
</dbReference>
<dbReference type="EMBL" id="AMSD01000001">
    <property type="protein sequence ID" value="EPE37792.1"/>
    <property type="molecule type" value="Genomic_DNA"/>
</dbReference>
<gene>
    <name evidence="2" type="ORF">O1U_0254</name>
</gene>
<dbReference type="PANTHER" id="PTHR30267:SF2">
    <property type="entry name" value="PROTEIN PRKA"/>
    <property type="match status" value="1"/>
</dbReference>
<dbReference type="NCBIfam" id="NF011999">
    <property type="entry name" value="PRK15455.1"/>
    <property type="match status" value="1"/>
</dbReference>
<evidence type="ECO:0000313" key="2">
    <source>
        <dbReference type="EMBL" id="EPE37792.1"/>
    </source>
</evidence>
<dbReference type="SUPFAM" id="SSF52540">
    <property type="entry name" value="P-loop containing nucleoside triphosphate hydrolases"/>
    <property type="match status" value="1"/>
</dbReference>
<dbReference type="RefSeq" id="WP_016503590.1">
    <property type="nucleotide sequence ID" value="NZ_AMSD01000001.1"/>
</dbReference>
<proteinExistence type="predicted"/>
<dbReference type="InterPro" id="IPR027417">
    <property type="entry name" value="P-loop_NTPase"/>
</dbReference>
<organism evidence="2 3">
    <name type="scientific">Candidatus Photodesmus katoptron Akat1</name>
    <dbReference type="NCBI Taxonomy" id="1236703"/>
    <lineage>
        <taxon>Bacteria</taxon>
        <taxon>Pseudomonadati</taxon>
        <taxon>Pseudomonadota</taxon>
        <taxon>Gammaproteobacteria</taxon>
        <taxon>Vibrionales</taxon>
        <taxon>Vibrionaceae</taxon>
        <taxon>Candidatus Photodesmus</taxon>
    </lineage>
</organism>
<dbReference type="PIRSF" id="PIRSF000549">
    <property type="entry name" value="Ser_prot_kin"/>
    <property type="match status" value="1"/>
</dbReference>
<dbReference type="STRING" id="28176.CF66_2163"/>
<dbReference type="InterPro" id="IPR010650">
    <property type="entry name" value="PrkA_C"/>
</dbReference>
<accession>S3DH94</accession>
<dbReference type="eggNOG" id="COG2766">
    <property type="taxonomic scope" value="Bacteria"/>
</dbReference>
<feature type="domain" description="PrkA AAA" evidence="1">
    <location>
        <begin position="19"/>
        <end position="380"/>
    </location>
</feature>
<dbReference type="InterPro" id="IPR013153">
    <property type="entry name" value="Prk_AAA"/>
</dbReference>
<dbReference type="InterPro" id="IPR057741">
    <property type="entry name" value="YeaG"/>
</dbReference>
<comment type="caution">
    <text evidence="2">The sequence shown here is derived from an EMBL/GenBank/DDBJ whole genome shotgun (WGS) entry which is preliminary data.</text>
</comment>
<dbReference type="Proteomes" id="UP000053688">
    <property type="component" value="Unassembled WGS sequence"/>
</dbReference>
<evidence type="ECO:0000259" key="1">
    <source>
        <dbReference type="SMART" id="SM00763"/>
    </source>
</evidence>
<keyword evidence="3" id="KW-1185">Reference proteome</keyword>
<dbReference type="PANTHER" id="PTHR30267">
    <property type="entry name" value="PROTEIN KINASE PRKA"/>
    <property type="match status" value="1"/>
</dbReference>
<dbReference type="SMART" id="SM00763">
    <property type="entry name" value="AAA_PrkA"/>
    <property type="match status" value="1"/>
</dbReference>
<dbReference type="PATRIC" id="fig|1236703.3.peg.243"/>
<dbReference type="AlphaFoldDB" id="S3DH94"/>